<dbReference type="Pfam" id="PF06629">
    <property type="entry name" value="MipA"/>
    <property type="match status" value="1"/>
</dbReference>
<protein>
    <submittedName>
        <fullName evidence="7">MipA/OmpV family protein</fullName>
    </submittedName>
</protein>
<evidence type="ECO:0000256" key="5">
    <source>
        <dbReference type="ARBA" id="ARBA00023237"/>
    </source>
</evidence>
<evidence type="ECO:0000313" key="7">
    <source>
        <dbReference type="EMBL" id="MFD0980888.1"/>
    </source>
</evidence>
<dbReference type="InterPro" id="IPR010583">
    <property type="entry name" value="MipA"/>
</dbReference>
<evidence type="ECO:0000256" key="4">
    <source>
        <dbReference type="ARBA" id="ARBA00023136"/>
    </source>
</evidence>
<keyword evidence="5" id="KW-0998">Cell outer membrane</keyword>
<evidence type="ECO:0000313" key="8">
    <source>
        <dbReference type="Proteomes" id="UP001597108"/>
    </source>
</evidence>
<name>A0ABW3IRV8_9RHOB</name>
<dbReference type="RefSeq" id="WP_386075546.1">
    <property type="nucleotide sequence ID" value="NZ_JBHTJT010000031.1"/>
</dbReference>
<comment type="similarity">
    <text evidence="2">Belongs to the MipA/OmpV family.</text>
</comment>
<reference evidence="8" key="1">
    <citation type="journal article" date="2019" name="Int. J. Syst. Evol. Microbiol.">
        <title>The Global Catalogue of Microorganisms (GCM) 10K type strain sequencing project: providing services to taxonomists for standard genome sequencing and annotation.</title>
        <authorList>
            <consortium name="The Broad Institute Genomics Platform"/>
            <consortium name="The Broad Institute Genome Sequencing Center for Infectious Disease"/>
            <person name="Wu L."/>
            <person name="Ma J."/>
        </authorList>
    </citation>
    <scope>NUCLEOTIDE SEQUENCE [LARGE SCALE GENOMIC DNA]</scope>
    <source>
        <strain evidence="8">CCUG 60524</strain>
    </source>
</reference>
<organism evidence="7 8">
    <name type="scientific">Tropicimonas aquimaris</name>
    <dbReference type="NCBI Taxonomy" id="914152"/>
    <lineage>
        <taxon>Bacteria</taxon>
        <taxon>Pseudomonadati</taxon>
        <taxon>Pseudomonadota</taxon>
        <taxon>Alphaproteobacteria</taxon>
        <taxon>Rhodobacterales</taxon>
        <taxon>Roseobacteraceae</taxon>
        <taxon>Tropicimonas</taxon>
    </lineage>
</organism>
<evidence type="ECO:0000256" key="3">
    <source>
        <dbReference type="ARBA" id="ARBA00022729"/>
    </source>
</evidence>
<feature type="chain" id="PRO_5045968487" evidence="6">
    <location>
        <begin position="23"/>
        <end position="286"/>
    </location>
</feature>
<gene>
    <name evidence="7" type="ORF">ACFQ2S_14670</name>
</gene>
<accession>A0ABW3IRV8</accession>
<dbReference type="Proteomes" id="UP001597108">
    <property type="component" value="Unassembled WGS sequence"/>
</dbReference>
<evidence type="ECO:0000256" key="2">
    <source>
        <dbReference type="ARBA" id="ARBA00005722"/>
    </source>
</evidence>
<keyword evidence="4" id="KW-0472">Membrane</keyword>
<sequence>MHKRALAATGFAAIWLATAAMGQDLGTTDVSDVPAAPITAGEPTPLARIDPNKNVVLKFDVRAGVTTRPAYFGSDEYTVGPDFAVKFDYAKIRGLGDYGSLDGSAPPSAFGIRGSLRFIGKRDDEDYDELDGLEDIDPSLELGLGLVYRERNFEAFGDVRYGVIGHQNFVGELGMDAIAYPTDNWEFRVGPRFSFADGDFADLYFGVDDSEAAASGLSTFKADGGLLGAGIEATARYRFNDLWGLEAAIRADRLLNDAADSPITEAGSEDQFRFRIGITRELVLQF</sequence>
<feature type="signal peptide" evidence="6">
    <location>
        <begin position="1"/>
        <end position="22"/>
    </location>
</feature>
<evidence type="ECO:0000256" key="1">
    <source>
        <dbReference type="ARBA" id="ARBA00004442"/>
    </source>
</evidence>
<comment type="subcellular location">
    <subcellularLocation>
        <location evidence="1">Cell outer membrane</location>
    </subcellularLocation>
</comment>
<dbReference type="PANTHER" id="PTHR38776:SF1">
    <property type="entry name" value="MLTA-INTERACTING PROTEIN-RELATED"/>
    <property type="match status" value="1"/>
</dbReference>
<proteinExistence type="inferred from homology"/>
<dbReference type="PANTHER" id="PTHR38776">
    <property type="entry name" value="MLTA-INTERACTING PROTEIN-RELATED"/>
    <property type="match status" value="1"/>
</dbReference>
<comment type="caution">
    <text evidence="7">The sequence shown here is derived from an EMBL/GenBank/DDBJ whole genome shotgun (WGS) entry which is preliminary data.</text>
</comment>
<dbReference type="EMBL" id="JBHTJT010000031">
    <property type="protein sequence ID" value="MFD0980888.1"/>
    <property type="molecule type" value="Genomic_DNA"/>
</dbReference>
<evidence type="ECO:0000256" key="6">
    <source>
        <dbReference type="SAM" id="SignalP"/>
    </source>
</evidence>
<keyword evidence="8" id="KW-1185">Reference proteome</keyword>
<keyword evidence="3 6" id="KW-0732">Signal</keyword>